<feature type="compositionally biased region" description="Basic and acidic residues" evidence="1">
    <location>
        <begin position="9"/>
        <end position="22"/>
    </location>
</feature>
<comment type="caution">
    <text evidence="2">The sequence shown here is derived from an EMBL/GenBank/DDBJ whole genome shotgun (WGS) entry which is preliminary data.</text>
</comment>
<dbReference type="AlphaFoldDB" id="A0A5B7K3T9"/>
<evidence type="ECO:0000256" key="1">
    <source>
        <dbReference type="SAM" id="MobiDB-lite"/>
    </source>
</evidence>
<keyword evidence="3" id="KW-1185">Reference proteome</keyword>
<name>A0A5B7K3T9_PORTR</name>
<accession>A0A5B7K3T9</accession>
<reference evidence="2 3" key="1">
    <citation type="submission" date="2019-05" db="EMBL/GenBank/DDBJ databases">
        <title>Another draft genome of Portunus trituberculatus and its Hox gene families provides insights of decapod evolution.</title>
        <authorList>
            <person name="Jeong J.-H."/>
            <person name="Song I."/>
            <person name="Kim S."/>
            <person name="Choi T."/>
            <person name="Kim D."/>
            <person name="Ryu S."/>
            <person name="Kim W."/>
        </authorList>
    </citation>
    <scope>NUCLEOTIDE SEQUENCE [LARGE SCALE GENOMIC DNA]</scope>
    <source>
        <tissue evidence="2">Muscle</tissue>
    </source>
</reference>
<protein>
    <submittedName>
        <fullName evidence="2">Uncharacterized protein</fullName>
    </submittedName>
</protein>
<evidence type="ECO:0000313" key="3">
    <source>
        <dbReference type="Proteomes" id="UP000324222"/>
    </source>
</evidence>
<dbReference type="EMBL" id="VSRR010120826">
    <property type="protein sequence ID" value="MPC99987.1"/>
    <property type="molecule type" value="Genomic_DNA"/>
</dbReference>
<feature type="region of interest" description="Disordered" evidence="1">
    <location>
        <begin position="1"/>
        <end position="43"/>
    </location>
</feature>
<dbReference type="Proteomes" id="UP000324222">
    <property type="component" value="Unassembled WGS sequence"/>
</dbReference>
<organism evidence="2 3">
    <name type="scientific">Portunus trituberculatus</name>
    <name type="common">Swimming crab</name>
    <name type="synonym">Neptunus trituberculatus</name>
    <dbReference type="NCBI Taxonomy" id="210409"/>
    <lineage>
        <taxon>Eukaryota</taxon>
        <taxon>Metazoa</taxon>
        <taxon>Ecdysozoa</taxon>
        <taxon>Arthropoda</taxon>
        <taxon>Crustacea</taxon>
        <taxon>Multicrustacea</taxon>
        <taxon>Malacostraca</taxon>
        <taxon>Eumalacostraca</taxon>
        <taxon>Eucarida</taxon>
        <taxon>Decapoda</taxon>
        <taxon>Pleocyemata</taxon>
        <taxon>Brachyura</taxon>
        <taxon>Eubrachyura</taxon>
        <taxon>Portunoidea</taxon>
        <taxon>Portunidae</taxon>
        <taxon>Portuninae</taxon>
        <taxon>Portunus</taxon>
    </lineage>
</organism>
<feature type="compositionally biased region" description="Polar residues" evidence="1">
    <location>
        <begin position="29"/>
        <end position="43"/>
    </location>
</feature>
<gene>
    <name evidence="2" type="ORF">E2C01_095434</name>
</gene>
<proteinExistence type="predicted"/>
<evidence type="ECO:0000313" key="2">
    <source>
        <dbReference type="EMBL" id="MPC99987.1"/>
    </source>
</evidence>
<sequence>MPTARGRAGRGEVEERRDKEGDEGGMEGATNSPFVTTTSRKIY</sequence>